<name>A0A1V9ZT34_ACHHY</name>
<accession>A0A1V9ZT34</accession>
<sequence length="224" mass="25015">MTEKTKKQVLKLHKSFLEEIHGCDAMERQGYQGLSSMANIATRLPLVLPPAQYGVLTVMRDADTLLTQRHFEGLEKARLAVAQTTEYFCDNVENMQRLMSTCSDVFDGLTLSPATVFLSELMEWMENVLAMYEREYPLRRPPPLARKKTLLKDLGFADVRALNDKLAQYLSSSPFGAVNRDYGTSKPALALPPPPLVTLVTDAAKAKRAQAAKHKELPEDDASD</sequence>
<dbReference type="AlphaFoldDB" id="A0A1V9ZT34"/>
<comment type="caution">
    <text evidence="1">The sequence shown here is derived from an EMBL/GenBank/DDBJ whole genome shotgun (WGS) entry which is preliminary data.</text>
</comment>
<dbReference type="Proteomes" id="UP000243579">
    <property type="component" value="Unassembled WGS sequence"/>
</dbReference>
<proteinExistence type="predicted"/>
<keyword evidence="2" id="KW-1185">Reference proteome</keyword>
<organism evidence="1 2">
    <name type="scientific">Achlya hypogyna</name>
    <name type="common">Oomycete</name>
    <name type="synonym">Protoachlya hypogyna</name>
    <dbReference type="NCBI Taxonomy" id="1202772"/>
    <lineage>
        <taxon>Eukaryota</taxon>
        <taxon>Sar</taxon>
        <taxon>Stramenopiles</taxon>
        <taxon>Oomycota</taxon>
        <taxon>Saprolegniomycetes</taxon>
        <taxon>Saprolegniales</taxon>
        <taxon>Achlyaceae</taxon>
        <taxon>Achlya</taxon>
    </lineage>
</organism>
<evidence type="ECO:0000313" key="2">
    <source>
        <dbReference type="Proteomes" id="UP000243579"/>
    </source>
</evidence>
<dbReference type="EMBL" id="JNBR01000014">
    <property type="protein sequence ID" value="OQS01121.1"/>
    <property type="molecule type" value="Genomic_DNA"/>
</dbReference>
<protein>
    <submittedName>
        <fullName evidence="1">Uncharacterized protein</fullName>
    </submittedName>
</protein>
<evidence type="ECO:0000313" key="1">
    <source>
        <dbReference type="EMBL" id="OQS01121.1"/>
    </source>
</evidence>
<gene>
    <name evidence="1" type="ORF">ACHHYP_01797</name>
</gene>
<reference evidence="1 2" key="1">
    <citation type="journal article" date="2014" name="Genome Biol. Evol.">
        <title>The secreted proteins of Achlya hypogyna and Thraustotheca clavata identify the ancestral oomycete secretome and reveal gene acquisitions by horizontal gene transfer.</title>
        <authorList>
            <person name="Misner I."/>
            <person name="Blouin N."/>
            <person name="Leonard G."/>
            <person name="Richards T.A."/>
            <person name="Lane C.E."/>
        </authorList>
    </citation>
    <scope>NUCLEOTIDE SEQUENCE [LARGE SCALE GENOMIC DNA]</scope>
    <source>
        <strain evidence="1 2">ATCC 48635</strain>
    </source>
</reference>
<dbReference type="OrthoDB" id="70945at2759"/>